<name>A0A427PKL1_9BURK</name>
<keyword evidence="1" id="KW-0472">Membrane</keyword>
<keyword evidence="1" id="KW-1133">Transmembrane helix</keyword>
<protein>
    <submittedName>
        <fullName evidence="2">Uncharacterized protein</fullName>
    </submittedName>
</protein>
<reference evidence="3" key="1">
    <citation type="submission" date="2018-11" db="EMBL/GenBank/DDBJ databases">
        <title>FDA dAtabase for Regulatory Grade micrObial Sequences (FDA-ARGOS): Supporting development and validation of Infectious Disease Dx tests.</title>
        <authorList>
            <person name="Goldberg B."/>
            <person name="Campos J."/>
            <person name="Tallon L."/>
            <person name="Sadzewicz L."/>
            <person name="Zhao X."/>
            <person name="Vavikolanu K."/>
            <person name="Mehta A."/>
            <person name="Aluvathingal J."/>
            <person name="Nadendla S."/>
            <person name="Geyer C."/>
            <person name="Nandy P."/>
            <person name="Yan Y."/>
            <person name="Sichtig H."/>
        </authorList>
    </citation>
    <scope>NUCLEOTIDE SEQUENCE [LARGE SCALE GENOMIC DNA]</scope>
    <source>
        <strain evidence="3">FDAARGOS_544</strain>
    </source>
</reference>
<proteinExistence type="predicted"/>
<keyword evidence="1" id="KW-0812">Transmembrane</keyword>
<gene>
    <name evidence="2" type="ORF">EGT41_00255</name>
</gene>
<dbReference type="AlphaFoldDB" id="A0A427PKL1"/>
<comment type="caution">
    <text evidence="2">The sequence shown here is derived from an EMBL/GenBank/DDBJ whole genome shotgun (WGS) entry which is preliminary data.</text>
</comment>
<dbReference type="Proteomes" id="UP000272140">
    <property type="component" value="Unassembled WGS sequence"/>
</dbReference>
<feature type="transmembrane region" description="Helical" evidence="1">
    <location>
        <begin position="33"/>
        <end position="52"/>
    </location>
</feature>
<dbReference type="EMBL" id="RKIO01000001">
    <property type="protein sequence ID" value="RSC20301.1"/>
    <property type="molecule type" value="Genomic_DNA"/>
</dbReference>
<evidence type="ECO:0000256" key="1">
    <source>
        <dbReference type="SAM" id="Phobius"/>
    </source>
</evidence>
<organism evidence="2 3">
    <name type="scientific">Burkholderia cenocepacia</name>
    <dbReference type="NCBI Taxonomy" id="95486"/>
    <lineage>
        <taxon>Bacteria</taxon>
        <taxon>Pseudomonadati</taxon>
        <taxon>Pseudomonadota</taxon>
        <taxon>Betaproteobacteria</taxon>
        <taxon>Burkholderiales</taxon>
        <taxon>Burkholderiaceae</taxon>
        <taxon>Burkholderia</taxon>
        <taxon>Burkholderia cepacia complex</taxon>
    </lineage>
</organism>
<feature type="transmembrane region" description="Helical" evidence="1">
    <location>
        <begin position="119"/>
        <end position="137"/>
    </location>
</feature>
<evidence type="ECO:0000313" key="2">
    <source>
        <dbReference type="EMBL" id="RSC20301.1"/>
    </source>
</evidence>
<accession>A0A427PKL1</accession>
<evidence type="ECO:0000313" key="3">
    <source>
        <dbReference type="Proteomes" id="UP000272140"/>
    </source>
</evidence>
<sequence>MIMSIESLFPPSRVRSNWRYALLASLPCYVRRFLFAFVIVPAAVPVVALAILNHGSFTGMATTVLEQAAGSGTNPDTIRLRTCTDTAARHTPSAAICMHWRTDDVPITTLAPQVGHGLFVAWLVAVVVMLATDLGVSPPSPIGLRRRLDSIGRPRAELSRAIREGEVK</sequence>